<reference evidence="2" key="1">
    <citation type="submission" date="2021-01" db="EMBL/GenBank/DDBJ databases">
        <authorList>
            <person name="Corre E."/>
            <person name="Pelletier E."/>
            <person name="Niang G."/>
            <person name="Scheremetjew M."/>
            <person name="Finn R."/>
            <person name="Kale V."/>
            <person name="Holt S."/>
            <person name="Cochrane G."/>
            <person name="Meng A."/>
            <person name="Brown T."/>
            <person name="Cohen L."/>
        </authorList>
    </citation>
    <scope>NUCLEOTIDE SEQUENCE</scope>
    <source>
        <strain evidence="2">379</strain>
    </source>
</reference>
<sequence>MPSRYLPIDVVEDSDSEGETSGLLIPSGQPARGQVAPRRESEEAPACCSASAAGAATLSILAGCAVAAGISALLDDGAPCETGSSRPGAAPAAPATPRDGLTDLQQQGHEWIGGAAGGADRFNASERWGAHMRQPSGPSARLLLLGLLSGSDRFVSRDLQRRALWAQRPWEYGVAWRFVVGERLPKGDNSRVSLEYESAKYGDVDRVSGASELPPRLASKALAWLVHASASSRRAAAPPRYVALSSDAHLLRLPRLAALLRAHHTKLPRLYGGRLYAGALLRWGAWRGGELVDRGGRLVTTWGCVSATAQAQGGSSGGGRSNASLEALSAANGAAWRAAAAGGGWCGSHPSVFPRATAELQLWSLPLLTQLEEPLRAAASSADLDRPAPPRSGGVSRDGAARTAEQEAALLGAAAAAHAADSVRASGADVAYVQLADRLPTFGWSDPPADYGEAMLVREVRDGVAAEAVLRQWRETKPPAAASPLQCSRQHCREWGFPAADGAAECCEVAAPSRRSGKGRRLLSASDRREST</sequence>
<proteinExistence type="predicted"/>
<name>A0A7S3WAV4_EMIHU</name>
<accession>A0A7S3WAV4</accession>
<organism evidence="2">
    <name type="scientific">Emiliania huxleyi</name>
    <name type="common">Coccolithophore</name>
    <name type="synonym">Pontosphaera huxleyi</name>
    <dbReference type="NCBI Taxonomy" id="2903"/>
    <lineage>
        <taxon>Eukaryota</taxon>
        <taxon>Haptista</taxon>
        <taxon>Haptophyta</taxon>
        <taxon>Prymnesiophyceae</taxon>
        <taxon>Isochrysidales</taxon>
        <taxon>Noelaerhabdaceae</taxon>
        <taxon>Emiliania</taxon>
    </lineage>
</organism>
<dbReference type="AlphaFoldDB" id="A0A7S3WAV4"/>
<feature type="region of interest" description="Disordered" evidence="1">
    <location>
        <begin position="378"/>
        <end position="403"/>
    </location>
</feature>
<gene>
    <name evidence="2" type="ORF">EHUX00137_LOCUS15962</name>
</gene>
<evidence type="ECO:0000313" key="2">
    <source>
        <dbReference type="EMBL" id="CAE0547029.1"/>
    </source>
</evidence>
<feature type="region of interest" description="Disordered" evidence="1">
    <location>
        <begin position="80"/>
        <end position="102"/>
    </location>
</feature>
<protein>
    <recommendedName>
        <fullName evidence="3">Hexosyltransferase</fullName>
    </recommendedName>
</protein>
<feature type="region of interest" description="Disordered" evidence="1">
    <location>
        <begin position="1"/>
        <end position="40"/>
    </location>
</feature>
<evidence type="ECO:0008006" key="3">
    <source>
        <dbReference type="Google" id="ProtNLM"/>
    </source>
</evidence>
<evidence type="ECO:0000256" key="1">
    <source>
        <dbReference type="SAM" id="MobiDB-lite"/>
    </source>
</evidence>
<feature type="region of interest" description="Disordered" evidence="1">
    <location>
        <begin position="513"/>
        <end position="532"/>
    </location>
</feature>
<feature type="compositionally biased region" description="Low complexity" evidence="1">
    <location>
        <begin position="82"/>
        <end position="98"/>
    </location>
</feature>
<dbReference type="EMBL" id="HBIR01020973">
    <property type="protein sequence ID" value="CAE0547029.1"/>
    <property type="molecule type" value="Transcribed_RNA"/>
</dbReference>